<feature type="repeat" description="PPR" evidence="2">
    <location>
        <begin position="182"/>
        <end position="216"/>
    </location>
</feature>
<feature type="repeat" description="PPR" evidence="2">
    <location>
        <begin position="285"/>
        <end position="319"/>
    </location>
</feature>
<dbReference type="GO" id="GO:0003723">
    <property type="term" value="F:RNA binding"/>
    <property type="evidence" value="ECO:0007669"/>
    <property type="project" value="InterPro"/>
</dbReference>
<evidence type="ECO:0000256" key="2">
    <source>
        <dbReference type="PROSITE-ProRule" id="PRU00708"/>
    </source>
</evidence>
<dbReference type="Pfam" id="PF13041">
    <property type="entry name" value="PPR_2"/>
    <property type="match status" value="1"/>
</dbReference>
<organism evidence="4">
    <name type="scientific">Selaginella moellendorffii</name>
    <name type="common">Spikemoss</name>
    <dbReference type="NCBI Taxonomy" id="88036"/>
    <lineage>
        <taxon>Eukaryota</taxon>
        <taxon>Viridiplantae</taxon>
        <taxon>Streptophyta</taxon>
        <taxon>Embryophyta</taxon>
        <taxon>Tracheophyta</taxon>
        <taxon>Lycopodiopsida</taxon>
        <taxon>Selaginellales</taxon>
        <taxon>Selaginellaceae</taxon>
        <taxon>Selaginella</taxon>
    </lineage>
</organism>
<dbReference type="Pfam" id="PF13812">
    <property type="entry name" value="PPR_3"/>
    <property type="match status" value="1"/>
</dbReference>
<gene>
    <name evidence="3" type="ORF">SELMODRAFT_105033</name>
</gene>
<dbReference type="GO" id="GO:0009451">
    <property type="term" value="P:RNA modification"/>
    <property type="evidence" value="ECO:0007669"/>
    <property type="project" value="InterPro"/>
</dbReference>
<feature type="repeat" description="PPR" evidence="2">
    <location>
        <begin position="487"/>
        <end position="521"/>
    </location>
</feature>
<dbReference type="PANTHER" id="PTHR24015:SF548">
    <property type="entry name" value="OS08G0340900 PROTEIN"/>
    <property type="match status" value="1"/>
</dbReference>
<dbReference type="Gramene" id="EFJ22593">
    <property type="protein sequence ID" value="EFJ22593"/>
    <property type="gene ID" value="SELMODRAFT_105033"/>
</dbReference>
<dbReference type="FunFam" id="1.25.40.10:FF:000158">
    <property type="entry name" value="pentatricopeptide repeat-containing protein At2g33680"/>
    <property type="match status" value="1"/>
</dbReference>
<name>D8RZD4_SELML</name>
<feature type="repeat" description="PPR" evidence="2">
    <location>
        <begin position="805"/>
        <end position="839"/>
    </location>
</feature>
<dbReference type="NCBIfam" id="TIGR00756">
    <property type="entry name" value="PPR"/>
    <property type="match status" value="3"/>
</dbReference>
<dbReference type="Pfam" id="PF01535">
    <property type="entry name" value="PPR"/>
    <property type="match status" value="7"/>
</dbReference>
<accession>D8RZD4</accession>
<dbReference type="AlphaFoldDB" id="D8RZD4"/>
<dbReference type="EMBL" id="GL377595">
    <property type="protein sequence ID" value="EFJ22593.1"/>
    <property type="molecule type" value="Genomic_DNA"/>
</dbReference>
<dbReference type="OrthoDB" id="185373at2759"/>
<feature type="repeat" description="PPR" evidence="2">
    <location>
        <begin position="699"/>
        <end position="736"/>
    </location>
</feature>
<sequence>MDNKCPVGEKSAAEYARLLLACGNAADYIQAKRIHQELKQVRNDLEEDCYIGNILVTMYGKCGKPRESQEAFDRILEPNVISWSSLIAVYAGQDTMFQESMMLFQRMQLEGVPPNNVTFVNLLKAFNSRHHLAQGKLLHTLILDSGYELDSFVGTTLMNMYGKCGSLRDARLVFESTVCHERSAPWSVLMAAYVSNGRNKEAVTTFYSMHLEGVTPDKIALINVMTACSTPDLLADASRIHACISEHECRTDAPVVNALLNMFGKCGGGVEKARGIFDCAAYVKTSASWNTMIGLYVELGFKEEAMVLFRNMLLDGASSPDEVSFARIFTACDVPVTLQGLVDCMTDAGIAVDVVIQTVLVKLYAEFGELGRARDVFDTMVHRDSVLWNVMITAHANHDDSGGAWLLFLQMLLDGQQPDRFTIVSALESYAGLDEKKKMQLGQLLGTCTVEAGVATDTLVRNAFISVHGKCGMLVEAERAFEGLGRDVVSWNTMLGAFAESGYWEEALHLLRRMQLQGEKPNGITLMAAAAAVSCCSGGCQVAITQEGKKIHEWIRERGLGSSTQVSNSLIHMYARCWCPRDAEVVFSGMEKRDVVSWTALLSAYDETSDEEDCREKAVACLQRMRLEGVTPSKVTLITALSIFAKHGNLCQGGIVHQHVRELGLEDDAEVASSLIDMYGECGRWEDSRRVFEVTAERDVVVWNALISACSKDVTRRDDEVVMTLLRGMLVEGCKPSRVTLAVVLDSLSESTALEQGRAVDRLVRELGLESDTGVATGLVSLYARCGKLAESSRHFERIARHRSSSGAWNVFMAACARQGVTETVKSLFHRMQQQGVDPANCTFVSLLSACSHSGDLEGAWQAFRDMERDFGVAPSSIEKGCIVDLLGRSGRLAEAEELAAEVSGDAWSALLASCALHGDVERGREAGQRFLSESCSPPASTYVTLSNSIKAS</sequence>
<evidence type="ECO:0000256" key="1">
    <source>
        <dbReference type="ARBA" id="ARBA00022737"/>
    </source>
</evidence>
<evidence type="ECO:0008006" key="5">
    <source>
        <dbReference type="Google" id="ProtNLM"/>
    </source>
</evidence>
<feature type="repeat" description="PPR" evidence="2">
    <location>
        <begin position="384"/>
        <end position="418"/>
    </location>
</feature>
<dbReference type="PANTHER" id="PTHR24015">
    <property type="entry name" value="OS07G0578800 PROTEIN-RELATED"/>
    <property type="match status" value="1"/>
</dbReference>
<dbReference type="InterPro" id="IPR002885">
    <property type="entry name" value="PPR_rpt"/>
</dbReference>
<dbReference type="InterPro" id="IPR046960">
    <property type="entry name" value="PPR_At4g14850-like_plant"/>
</dbReference>
<dbReference type="KEGG" id="smo:SELMODRAFT_105033"/>
<dbReference type="GO" id="GO:0048731">
    <property type="term" value="P:system development"/>
    <property type="evidence" value="ECO:0007669"/>
    <property type="project" value="UniProtKB-ARBA"/>
</dbReference>
<dbReference type="HOGENOM" id="CLU_002706_15_6_1"/>
<dbReference type="eggNOG" id="KOG4197">
    <property type="taxonomic scope" value="Eukaryota"/>
</dbReference>
<evidence type="ECO:0000313" key="4">
    <source>
        <dbReference type="Proteomes" id="UP000001514"/>
    </source>
</evidence>
<keyword evidence="4" id="KW-1185">Reference proteome</keyword>
<evidence type="ECO:0000313" key="3">
    <source>
        <dbReference type="EMBL" id="EFJ22593.1"/>
    </source>
</evidence>
<dbReference type="PROSITE" id="PS51375">
    <property type="entry name" value="PPR"/>
    <property type="match status" value="7"/>
</dbReference>
<proteinExistence type="predicted"/>
<feature type="repeat" description="PPR" evidence="2">
    <location>
        <begin position="79"/>
        <end position="114"/>
    </location>
</feature>
<dbReference type="InParanoid" id="D8RZD4"/>
<protein>
    <recommendedName>
        <fullName evidence="5">Pentacotripeptide-repeat region of PRORP domain-containing protein</fullName>
    </recommendedName>
</protein>
<keyword evidence="1" id="KW-0677">Repeat</keyword>
<dbReference type="InterPro" id="IPR011990">
    <property type="entry name" value="TPR-like_helical_dom_sf"/>
</dbReference>
<dbReference type="FunCoup" id="D8RZD4">
    <property type="interactions" value="60"/>
</dbReference>
<dbReference type="Proteomes" id="UP000001514">
    <property type="component" value="Unassembled WGS sequence"/>
</dbReference>
<dbReference type="Gene3D" id="1.25.40.10">
    <property type="entry name" value="Tetratricopeptide repeat domain"/>
    <property type="match status" value="8"/>
</dbReference>
<reference evidence="3 4" key="1">
    <citation type="journal article" date="2011" name="Science">
        <title>The Selaginella genome identifies genetic changes associated with the evolution of vascular plants.</title>
        <authorList>
            <person name="Banks J.A."/>
            <person name="Nishiyama T."/>
            <person name="Hasebe M."/>
            <person name="Bowman J.L."/>
            <person name="Gribskov M."/>
            <person name="dePamphilis C."/>
            <person name="Albert V.A."/>
            <person name="Aono N."/>
            <person name="Aoyama T."/>
            <person name="Ambrose B.A."/>
            <person name="Ashton N.W."/>
            <person name="Axtell M.J."/>
            <person name="Barker E."/>
            <person name="Barker M.S."/>
            <person name="Bennetzen J.L."/>
            <person name="Bonawitz N.D."/>
            <person name="Chapple C."/>
            <person name="Cheng C."/>
            <person name="Correa L.G."/>
            <person name="Dacre M."/>
            <person name="DeBarry J."/>
            <person name="Dreyer I."/>
            <person name="Elias M."/>
            <person name="Engstrom E.M."/>
            <person name="Estelle M."/>
            <person name="Feng L."/>
            <person name="Finet C."/>
            <person name="Floyd S.K."/>
            <person name="Frommer W.B."/>
            <person name="Fujita T."/>
            <person name="Gramzow L."/>
            <person name="Gutensohn M."/>
            <person name="Harholt J."/>
            <person name="Hattori M."/>
            <person name="Heyl A."/>
            <person name="Hirai T."/>
            <person name="Hiwatashi Y."/>
            <person name="Ishikawa M."/>
            <person name="Iwata M."/>
            <person name="Karol K.G."/>
            <person name="Koehler B."/>
            <person name="Kolukisaoglu U."/>
            <person name="Kubo M."/>
            <person name="Kurata T."/>
            <person name="Lalonde S."/>
            <person name="Li K."/>
            <person name="Li Y."/>
            <person name="Litt A."/>
            <person name="Lyons E."/>
            <person name="Manning G."/>
            <person name="Maruyama T."/>
            <person name="Michael T.P."/>
            <person name="Mikami K."/>
            <person name="Miyazaki S."/>
            <person name="Morinaga S."/>
            <person name="Murata T."/>
            <person name="Mueller-Roeber B."/>
            <person name="Nelson D.R."/>
            <person name="Obara M."/>
            <person name="Oguri Y."/>
            <person name="Olmstead R.G."/>
            <person name="Onodera N."/>
            <person name="Petersen B.L."/>
            <person name="Pils B."/>
            <person name="Prigge M."/>
            <person name="Rensing S.A."/>
            <person name="Riano-Pachon D.M."/>
            <person name="Roberts A.W."/>
            <person name="Sato Y."/>
            <person name="Scheller H.V."/>
            <person name="Schulz B."/>
            <person name="Schulz C."/>
            <person name="Shakirov E.V."/>
            <person name="Shibagaki N."/>
            <person name="Shinohara N."/>
            <person name="Shippen D.E."/>
            <person name="Soerensen I."/>
            <person name="Sotooka R."/>
            <person name="Sugimoto N."/>
            <person name="Sugita M."/>
            <person name="Sumikawa N."/>
            <person name="Tanurdzic M."/>
            <person name="Theissen G."/>
            <person name="Ulvskov P."/>
            <person name="Wakazuki S."/>
            <person name="Weng J.K."/>
            <person name="Willats W.W."/>
            <person name="Wipf D."/>
            <person name="Wolf P.G."/>
            <person name="Yang L."/>
            <person name="Zimmer A.D."/>
            <person name="Zhu Q."/>
            <person name="Mitros T."/>
            <person name="Hellsten U."/>
            <person name="Loque D."/>
            <person name="Otillar R."/>
            <person name="Salamov A."/>
            <person name="Schmutz J."/>
            <person name="Shapiro H."/>
            <person name="Lindquist E."/>
            <person name="Lucas S."/>
            <person name="Rokhsar D."/>
            <person name="Grigoriev I.V."/>
        </authorList>
    </citation>
    <scope>NUCLEOTIDE SEQUENCE [LARGE SCALE GENOMIC DNA]</scope>
</reference>